<evidence type="ECO:0000313" key="3">
    <source>
        <dbReference type="Proteomes" id="UP000619479"/>
    </source>
</evidence>
<dbReference type="PANTHER" id="PTHR43283">
    <property type="entry name" value="BETA-LACTAMASE-RELATED"/>
    <property type="match status" value="1"/>
</dbReference>
<dbReference type="SUPFAM" id="SSF56601">
    <property type="entry name" value="beta-lactamase/transpeptidase-like"/>
    <property type="match status" value="1"/>
</dbReference>
<organism evidence="2 3">
    <name type="scientific">Actinoplanes cyaneus</name>
    <dbReference type="NCBI Taxonomy" id="52696"/>
    <lineage>
        <taxon>Bacteria</taxon>
        <taxon>Bacillati</taxon>
        <taxon>Actinomycetota</taxon>
        <taxon>Actinomycetes</taxon>
        <taxon>Micromonosporales</taxon>
        <taxon>Micromonosporaceae</taxon>
        <taxon>Actinoplanes</taxon>
    </lineage>
</organism>
<dbReference type="Pfam" id="PF00144">
    <property type="entry name" value="Beta-lactamase"/>
    <property type="match status" value="1"/>
</dbReference>
<keyword evidence="2" id="KW-0378">Hydrolase</keyword>
<evidence type="ECO:0000313" key="2">
    <source>
        <dbReference type="EMBL" id="GID70845.1"/>
    </source>
</evidence>
<name>A0A919IRE9_9ACTN</name>
<dbReference type="InterPro" id="IPR012338">
    <property type="entry name" value="Beta-lactam/transpept-like"/>
</dbReference>
<accession>A0A919IRE9</accession>
<dbReference type="Gene3D" id="3.40.710.10">
    <property type="entry name" value="DD-peptidase/beta-lactamase superfamily"/>
    <property type="match status" value="1"/>
</dbReference>
<gene>
    <name evidence="2" type="ORF">Acy02nite_87260</name>
</gene>
<reference evidence="2" key="1">
    <citation type="submission" date="2021-01" db="EMBL/GenBank/DDBJ databases">
        <title>Whole genome shotgun sequence of Actinoplanes cyaneus NBRC 14990.</title>
        <authorList>
            <person name="Komaki H."/>
            <person name="Tamura T."/>
        </authorList>
    </citation>
    <scope>NUCLEOTIDE SEQUENCE</scope>
    <source>
        <strain evidence="2">NBRC 14990</strain>
    </source>
</reference>
<dbReference type="InterPro" id="IPR001466">
    <property type="entry name" value="Beta-lactam-related"/>
</dbReference>
<dbReference type="EMBL" id="BOMH01000085">
    <property type="protein sequence ID" value="GID70845.1"/>
    <property type="molecule type" value="Genomic_DNA"/>
</dbReference>
<evidence type="ECO:0000259" key="1">
    <source>
        <dbReference type="Pfam" id="PF00144"/>
    </source>
</evidence>
<comment type="caution">
    <text evidence="2">The sequence shown here is derived from an EMBL/GenBank/DDBJ whole genome shotgun (WGS) entry which is preliminary data.</text>
</comment>
<dbReference type="GO" id="GO:0016787">
    <property type="term" value="F:hydrolase activity"/>
    <property type="evidence" value="ECO:0007669"/>
    <property type="project" value="UniProtKB-KW"/>
</dbReference>
<keyword evidence="3" id="KW-1185">Reference proteome</keyword>
<sequence length="406" mass="42501">MFRWGGAATAGVVAGAPLVSAGTGRAEAAPSGSVRHDRIPPDTLPGGAFDRYLAQLAAEGRFSGVVLLSHRGRTVLSRSYGMADQERGIRNHEGVAFNLSSGSQPFLSVAVLQLAQQGRLALSDTVGTYLPGLTGDIADKVTVHHLLVGTAGLDAPMPDWQRIFHSREEVHDYQAQWVRQATPVAVPGAGSSGHLPGGGVGFAMAAQIVEAVSGMTFWGYVHTHVFGRCNMSGSAYYTRQQWLTDSHIAHPYMLQADGSLVDAVRNLDKGSLDPNIQGRNPGRGFIGYASGDGFATAPDLVRFAEALRDGTLLDRPYADLFAGAKLPGPEPTSFDGYTMPVNIVNGQWVFGRGGGGGGIGADWSIYPDTGWVGVVLSNCDGVPLLDILLREAAAITGAPVDPPGGG</sequence>
<dbReference type="Proteomes" id="UP000619479">
    <property type="component" value="Unassembled WGS sequence"/>
</dbReference>
<protein>
    <submittedName>
        <fullName evidence="2">Serine hydrolase</fullName>
    </submittedName>
</protein>
<dbReference type="AlphaFoldDB" id="A0A919IRE9"/>
<feature type="domain" description="Beta-lactamase-related" evidence="1">
    <location>
        <begin position="49"/>
        <end position="383"/>
    </location>
</feature>
<proteinExistence type="predicted"/>
<dbReference type="InterPro" id="IPR050789">
    <property type="entry name" value="Diverse_Enzym_Activities"/>
</dbReference>